<dbReference type="InterPro" id="IPR029063">
    <property type="entry name" value="SAM-dependent_MTases_sf"/>
</dbReference>
<dbReference type="InterPro" id="IPR041698">
    <property type="entry name" value="Methyltransf_25"/>
</dbReference>
<dbReference type="InterPro" id="IPR020803">
    <property type="entry name" value="MeTfrase_dom"/>
</dbReference>
<dbReference type="SMART" id="SM00828">
    <property type="entry name" value="PKS_MT"/>
    <property type="match status" value="1"/>
</dbReference>
<proteinExistence type="predicted"/>
<evidence type="ECO:0000256" key="3">
    <source>
        <dbReference type="ARBA" id="ARBA00022691"/>
    </source>
</evidence>
<keyword evidence="6" id="KW-1185">Reference proteome</keyword>
<dbReference type="RefSeq" id="WP_261954869.1">
    <property type="nucleotide sequence ID" value="NZ_AP026073.1"/>
</dbReference>
<accession>A0ABM7ZXZ6</accession>
<dbReference type="GO" id="GO:0032259">
    <property type="term" value="P:methylation"/>
    <property type="evidence" value="ECO:0007669"/>
    <property type="project" value="UniProtKB-KW"/>
</dbReference>
<name>A0ABM7ZXZ6_STRNI</name>
<feature type="domain" description="Polyketide synthase-like methyltransferase" evidence="4">
    <location>
        <begin position="23"/>
        <end position="259"/>
    </location>
</feature>
<protein>
    <submittedName>
        <fullName evidence="5">Methyltransferase type 11</fullName>
    </submittedName>
</protein>
<dbReference type="GO" id="GO:0008168">
    <property type="term" value="F:methyltransferase activity"/>
    <property type="evidence" value="ECO:0007669"/>
    <property type="project" value="UniProtKB-KW"/>
</dbReference>
<keyword evidence="2" id="KW-0808">Transferase</keyword>
<dbReference type="SUPFAM" id="SSF53335">
    <property type="entry name" value="S-adenosyl-L-methionine-dependent methyltransferases"/>
    <property type="match status" value="1"/>
</dbReference>
<reference evidence="5" key="1">
    <citation type="submission" date="2022-06" db="EMBL/GenBank/DDBJ databases">
        <title>Complete genome sequence of Streptomyces nigrescens HEK616.</title>
        <authorList>
            <person name="Asamizu S."/>
            <person name="Onaka H."/>
        </authorList>
    </citation>
    <scope>NUCLEOTIDE SEQUENCE</scope>
    <source>
        <strain evidence="5">HEK616</strain>
    </source>
</reference>
<keyword evidence="1 5" id="KW-0489">Methyltransferase</keyword>
<sequence length="274" mass="29399">MTDTSAPQQQEVADFYDESSRFLAEVTGGSLHFGYWTGPSDRSAMGPASQRLTDMMIERVRVGPGDRVLDIGCGTGEPAIRLARATGAQVVGITISAVQVERANAHAAAAGMADLVSFRHADAMKLPFQPDSFDGVWLFESVFHMPNRLEPLRQAAAVLRPGGRLALTDVLDNSGTPERDDLPYASLFGESMRIGDYQALLQRAGLVEIEALDITAHTVPRSLASIHHGIEKRREELVAAYGSRMVEQVEAATTSLEAAGLGYSIVTAERTGGS</sequence>
<dbReference type="PANTHER" id="PTHR44068:SF11">
    <property type="entry name" value="GERANYL DIPHOSPHATE 2-C-METHYLTRANSFERASE"/>
    <property type="match status" value="1"/>
</dbReference>
<keyword evidence="3" id="KW-0949">S-adenosyl-L-methionine</keyword>
<evidence type="ECO:0000256" key="1">
    <source>
        <dbReference type="ARBA" id="ARBA00022603"/>
    </source>
</evidence>
<evidence type="ECO:0000313" key="6">
    <source>
        <dbReference type="Proteomes" id="UP001059597"/>
    </source>
</evidence>
<dbReference type="PANTHER" id="PTHR44068">
    <property type="entry name" value="ZGC:194242"/>
    <property type="match status" value="1"/>
</dbReference>
<evidence type="ECO:0000313" key="5">
    <source>
        <dbReference type="EMBL" id="BDM71248.1"/>
    </source>
</evidence>
<evidence type="ECO:0000259" key="4">
    <source>
        <dbReference type="SMART" id="SM00828"/>
    </source>
</evidence>
<evidence type="ECO:0000256" key="2">
    <source>
        <dbReference type="ARBA" id="ARBA00022679"/>
    </source>
</evidence>
<dbReference type="Pfam" id="PF13649">
    <property type="entry name" value="Methyltransf_25"/>
    <property type="match status" value="1"/>
</dbReference>
<dbReference type="EMBL" id="AP026073">
    <property type="protein sequence ID" value="BDM71248.1"/>
    <property type="molecule type" value="Genomic_DNA"/>
</dbReference>
<dbReference type="InterPro" id="IPR050447">
    <property type="entry name" value="Erg6_SMT_methyltransf"/>
</dbReference>
<dbReference type="Gene3D" id="3.40.50.150">
    <property type="entry name" value="Vaccinia Virus protein VP39"/>
    <property type="match status" value="1"/>
</dbReference>
<dbReference type="Proteomes" id="UP001059597">
    <property type="component" value="Chromosome"/>
</dbReference>
<organism evidence="5 6">
    <name type="scientific">Streptomyces nigrescens</name>
    <dbReference type="NCBI Taxonomy" id="1920"/>
    <lineage>
        <taxon>Bacteria</taxon>
        <taxon>Bacillati</taxon>
        <taxon>Actinomycetota</taxon>
        <taxon>Actinomycetes</taxon>
        <taxon>Kitasatosporales</taxon>
        <taxon>Streptomycetaceae</taxon>
        <taxon>Streptomyces</taxon>
    </lineage>
</organism>
<gene>
    <name evidence="5" type="ORF">HEK616_47350</name>
</gene>
<dbReference type="CDD" id="cd02440">
    <property type="entry name" value="AdoMet_MTases"/>
    <property type="match status" value="1"/>
</dbReference>